<dbReference type="EMBL" id="LNQE01001817">
    <property type="protein sequence ID" value="KUG05387.1"/>
    <property type="molecule type" value="Genomic_DNA"/>
</dbReference>
<comment type="caution">
    <text evidence="3">The sequence shown here is derived from an EMBL/GenBank/DDBJ whole genome shotgun (WGS) entry which is preliminary data.</text>
</comment>
<dbReference type="Gene3D" id="3.90.640.20">
    <property type="entry name" value="Heat-shock cognate protein, ATPase"/>
    <property type="match status" value="1"/>
</dbReference>
<reference evidence="3" key="1">
    <citation type="journal article" date="2015" name="Proc. Natl. Acad. Sci. U.S.A.">
        <title>Networks of energetic and metabolic interactions define dynamics in microbial communities.</title>
        <authorList>
            <person name="Embree M."/>
            <person name="Liu J.K."/>
            <person name="Al-Bassam M.M."/>
            <person name="Zengler K."/>
        </authorList>
    </citation>
    <scope>NUCLEOTIDE SEQUENCE</scope>
</reference>
<protein>
    <submittedName>
        <fullName evidence="3">Anti-sigma factor yrhm</fullName>
    </submittedName>
</protein>
<evidence type="ECO:0000259" key="2">
    <source>
        <dbReference type="Pfam" id="PF11738"/>
    </source>
</evidence>
<dbReference type="InterPro" id="IPR021729">
    <property type="entry name" value="DUF3298"/>
</dbReference>
<organism evidence="3">
    <name type="scientific">hydrocarbon metagenome</name>
    <dbReference type="NCBI Taxonomy" id="938273"/>
    <lineage>
        <taxon>unclassified sequences</taxon>
        <taxon>metagenomes</taxon>
        <taxon>ecological metagenomes</taxon>
    </lineage>
</organism>
<feature type="transmembrane region" description="Helical" evidence="1">
    <location>
        <begin position="40"/>
        <end position="61"/>
    </location>
</feature>
<sequence length="292" mass="32730">MKSLESLISEYQNIAIPDELEQTAAKTIANFKQRRKKNRILIRCAISAAAVIVVFISTVNLSPMAASALSRVPIVKNLVQLVTFEELSYQSDKYVADIKVPQVKGLEDKGLEKFLNQEYLAENTKLYNDFLQKIGENELSPQILALFTNYTVKTYTEDIFTIEEIKTEVAASGTESVTYTNIDLKNQIIITLPSLFKDDSYIDVISANIKSQMKQKTNRDDGIIYFVAGDKTIGGGGFDKISPDQTFYINSDSKLTIVFDEYEVAPGSMGIVEFIIPIEEIQDILVSNVYIK</sequence>
<accession>A0A0W8E9Q9</accession>
<dbReference type="AlphaFoldDB" id="A0A0W8E9Q9"/>
<feature type="domain" description="DUF3298" evidence="2">
    <location>
        <begin position="195"/>
        <end position="278"/>
    </location>
</feature>
<dbReference type="Pfam" id="PF11738">
    <property type="entry name" value="DUF3298"/>
    <property type="match status" value="1"/>
</dbReference>
<dbReference type="Gene3D" id="3.30.565.40">
    <property type="entry name" value="Fervidobacterium nodosum Rt17-B1 like"/>
    <property type="match status" value="1"/>
</dbReference>
<name>A0A0W8E9Q9_9ZZZZ</name>
<dbReference type="InterPro" id="IPR037126">
    <property type="entry name" value="PdaC/RsiV-like_sf"/>
</dbReference>
<gene>
    <name evidence="3" type="ORF">ASZ90_017192</name>
</gene>
<evidence type="ECO:0000313" key="3">
    <source>
        <dbReference type="EMBL" id="KUG05387.1"/>
    </source>
</evidence>
<keyword evidence="1" id="KW-0812">Transmembrane</keyword>
<keyword evidence="1" id="KW-0472">Membrane</keyword>
<evidence type="ECO:0000256" key="1">
    <source>
        <dbReference type="SAM" id="Phobius"/>
    </source>
</evidence>
<keyword evidence="1" id="KW-1133">Transmembrane helix</keyword>
<proteinExistence type="predicted"/>